<keyword evidence="2 3" id="KW-0808">Transferase</keyword>
<dbReference type="AlphaFoldDB" id="A0A0Q3PS50"/>
<accession>A0A0Q3PS50</accession>
<gene>
    <name evidence="6" type="primary">LOC100839745</name>
    <name evidence="5" type="ORF">BRADI_4g42997v3</name>
</gene>
<dbReference type="Pfam" id="PF00201">
    <property type="entry name" value="UDPGT"/>
    <property type="match status" value="1"/>
</dbReference>
<dbReference type="Gene3D" id="3.40.50.2000">
    <property type="entry name" value="Glycogen Phosphorylase B"/>
    <property type="match status" value="2"/>
</dbReference>
<dbReference type="GeneID" id="100839745"/>
<protein>
    <recommendedName>
        <fullName evidence="4">Glycosyltransferase</fullName>
        <ecNumber evidence="4">2.4.1.-</ecNumber>
    </recommendedName>
</protein>
<dbReference type="SUPFAM" id="SSF53756">
    <property type="entry name" value="UDP-Glycosyltransferase/glycogen phosphorylase"/>
    <property type="match status" value="1"/>
</dbReference>
<keyword evidence="7" id="KW-1185">Reference proteome</keyword>
<dbReference type="EC" id="2.4.1.-" evidence="4"/>
<evidence type="ECO:0000256" key="1">
    <source>
        <dbReference type="ARBA" id="ARBA00009995"/>
    </source>
</evidence>
<proteinExistence type="inferred from homology"/>
<evidence type="ECO:0000313" key="6">
    <source>
        <dbReference type="EnsemblPlants" id="KQJ92337"/>
    </source>
</evidence>
<reference evidence="6" key="3">
    <citation type="submission" date="2018-08" db="UniProtKB">
        <authorList>
            <consortium name="EnsemblPlants"/>
        </authorList>
    </citation>
    <scope>IDENTIFICATION</scope>
    <source>
        <strain evidence="6">cv. Bd21</strain>
    </source>
</reference>
<dbReference type="EMBL" id="CM000883">
    <property type="protein sequence ID" value="KQJ92337.1"/>
    <property type="molecule type" value="Genomic_DNA"/>
</dbReference>
<dbReference type="GO" id="GO:0035251">
    <property type="term" value="F:UDP-glucosyltransferase activity"/>
    <property type="evidence" value="ECO:0000318"/>
    <property type="project" value="GO_Central"/>
</dbReference>
<evidence type="ECO:0000313" key="5">
    <source>
        <dbReference type="EMBL" id="KQJ92337.1"/>
    </source>
</evidence>
<evidence type="ECO:0000256" key="4">
    <source>
        <dbReference type="RuleBase" id="RU362057"/>
    </source>
</evidence>
<dbReference type="FunFam" id="3.40.50.2000:FF:000019">
    <property type="entry name" value="Glycosyltransferase"/>
    <property type="match status" value="1"/>
</dbReference>
<sequence>MSPSMAAVNAELQQQHGGSPPHFLVVAYGIQSHINPCRLLAHRLACLGIVSGSGPVLATLAVPLSAHRRMFPNHPSGNTADSDSDGVISYAPYSDGLDDGSPMPRDAEGKARVRRASFEGLSSVVASLAALGRPVTCVVVSMVHPAALDVARATALPLAVFWIQPATVLAAYYHFFHDDGGHYKELVTSHAADPDFEVSIPGLSLRRRPLRIRDFPTFLVDTTGSDIASSVNEALRELFEFMDQQGKNNAKVLVNTMEELEPSAVAAMAEHLDLFPVGPVVASGSSNNNASRNIHLFDHDNKAQYISWLDAQPASSVIYVSFGSIWTYSKPQMEEIAAGLKQCNRPFLLVVRKDGRQDQDVSSCLDELCAQELGIVVAWCDQAAVLAHPAVGCFVTHCGWNSTLEAAAHGVPVVAAPGMFDQPTNAFLAEQEWGAGVRVEKEKEDEGGVFAGAELARCVQVVMGDGGRGMEIRGRAQALKEIARKAAADGGPAEKSLRNFVMAVVGQGSSSDNSNTSKLVEADVVEKLKGLEVSTGSSNGNVTSEVV</sequence>
<dbReference type="RefSeq" id="XP_024311125.1">
    <property type="nucleotide sequence ID" value="XM_024455357.1"/>
</dbReference>
<dbReference type="PROSITE" id="PS00375">
    <property type="entry name" value="UDPGT"/>
    <property type="match status" value="1"/>
</dbReference>
<comment type="similarity">
    <text evidence="1 3">Belongs to the UDP-glycosyltransferase family.</text>
</comment>
<dbReference type="PANTHER" id="PTHR11926:SF1534">
    <property type="entry name" value="GLYCOSYLTRANSFERASE"/>
    <property type="match status" value="1"/>
</dbReference>
<dbReference type="Proteomes" id="UP000008810">
    <property type="component" value="Chromosome 4"/>
</dbReference>
<dbReference type="EnsemblPlants" id="KQJ92337">
    <property type="protein sequence ID" value="KQJ92337"/>
    <property type="gene ID" value="BRADI_4g42997v3"/>
</dbReference>
<organism evidence="5">
    <name type="scientific">Brachypodium distachyon</name>
    <name type="common">Purple false brome</name>
    <name type="synonym">Trachynia distachya</name>
    <dbReference type="NCBI Taxonomy" id="15368"/>
    <lineage>
        <taxon>Eukaryota</taxon>
        <taxon>Viridiplantae</taxon>
        <taxon>Streptophyta</taxon>
        <taxon>Embryophyta</taxon>
        <taxon>Tracheophyta</taxon>
        <taxon>Spermatophyta</taxon>
        <taxon>Magnoliopsida</taxon>
        <taxon>Liliopsida</taxon>
        <taxon>Poales</taxon>
        <taxon>Poaceae</taxon>
        <taxon>BOP clade</taxon>
        <taxon>Pooideae</taxon>
        <taxon>Stipodae</taxon>
        <taxon>Brachypodieae</taxon>
        <taxon>Brachypodium</taxon>
    </lineage>
</organism>
<dbReference type="CDD" id="cd03784">
    <property type="entry name" value="GT1_Gtf-like"/>
    <property type="match status" value="1"/>
</dbReference>
<evidence type="ECO:0000313" key="7">
    <source>
        <dbReference type="Proteomes" id="UP000008810"/>
    </source>
</evidence>
<evidence type="ECO:0000256" key="3">
    <source>
        <dbReference type="RuleBase" id="RU003718"/>
    </source>
</evidence>
<keyword evidence="3" id="KW-0328">Glycosyltransferase</keyword>
<dbReference type="OrthoDB" id="5835829at2759"/>
<dbReference type="PANTHER" id="PTHR11926">
    <property type="entry name" value="GLUCOSYL/GLUCURONOSYL TRANSFERASES"/>
    <property type="match status" value="1"/>
</dbReference>
<dbReference type="InterPro" id="IPR035595">
    <property type="entry name" value="UDP_glycos_trans_CS"/>
</dbReference>
<reference evidence="5 6" key="1">
    <citation type="journal article" date="2010" name="Nature">
        <title>Genome sequencing and analysis of the model grass Brachypodium distachyon.</title>
        <authorList>
            <consortium name="International Brachypodium Initiative"/>
        </authorList>
    </citation>
    <scope>NUCLEOTIDE SEQUENCE [LARGE SCALE GENOMIC DNA]</scope>
    <source>
        <strain evidence="5">Bd21</strain>
        <strain evidence="6">cv. Bd21</strain>
    </source>
</reference>
<dbReference type="Gramene" id="KQJ92337">
    <property type="protein sequence ID" value="KQJ92337"/>
    <property type="gene ID" value="BRADI_4g42997v3"/>
</dbReference>
<dbReference type="InterPro" id="IPR002213">
    <property type="entry name" value="UDP_glucos_trans"/>
</dbReference>
<evidence type="ECO:0000256" key="2">
    <source>
        <dbReference type="ARBA" id="ARBA00022679"/>
    </source>
</evidence>
<dbReference type="ExpressionAtlas" id="A0A0Q3PS50">
    <property type="expression patterns" value="baseline and differential"/>
</dbReference>
<reference evidence="5" key="2">
    <citation type="submission" date="2017-06" db="EMBL/GenBank/DDBJ databases">
        <title>WGS assembly of Brachypodium distachyon.</title>
        <authorList>
            <consortium name="The International Brachypodium Initiative"/>
            <person name="Lucas S."/>
            <person name="Harmon-Smith M."/>
            <person name="Lail K."/>
            <person name="Tice H."/>
            <person name="Grimwood J."/>
            <person name="Bruce D."/>
            <person name="Barry K."/>
            <person name="Shu S."/>
            <person name="Lindquist E."/>
            <person name="Wang M."/>
            <person name="Pitluck S."/>
            <person name="Vogel J.P."/>
            <person name="Garvin D.F."/>
            <person name="Mockler T.C."/>
            <person name="Schmutz J."/>
            <person name="Rokhsar D."/>
            <person name="Bevan M.W."/>
        </authorList>
    </citation>
    <scope>NUCLEOTIDE SEQUENCE</scope>
    <source>
        <strain evidence="5">Bd21</strain>
    </source>
</reference>
<name>A0A0Q3PS50_BRADI</name>